<sequence>MRAITSIQNDKRIVLSKAEAIETKLQKINCRHWAEGTAGKFDTWLHLVRDGLTQYGRA</sequence>
<protein>
    <submittedName>
        <fullName evidence="1">Uncharacterized protein</fullName>
    </submittedName>
</protein>
<comment type="caution">
    <text evidence="1">The sequence shown here is derived from an EMBL/GenBank/DDBJ whole genome shotgun (WGS) entry which is preliminary data.</text>
</comment>
<dbReference type="Proteomes" id="UP000828390">
    <property type="component" value="Unassembled WGS sequence"/>
</dbReference>
<reference evidence="1" key="1">
    <citation type="journal article" date="2019" name="bioRxiv">
        <title>The Genome of the Zebra Mussel, Dreissena polymorpha: A Resource for Invasive Species Research.</title>
        <authorList>
            <person name="McCartney M.A."/>
            <person name="Auch B."/>
            <person name="Kono T."/>
            <person name="Mallez S."/>
            <person name="Zhang Y."/>
            <person name="Obille A."/>
            <person name="Becker A."/>
            <person name="Abrahante J.E."/>
            <person name="Garbe J."/>
            <person name="Badalamenti J.P."/>
            <person name="Herman A."/>
            <person name="Mangelson H."/>
            <person name="Liachko I."/>
            <person name="Sullivan S."/>
            <person name="Sone E.D."/>
            <person name="Koren S."/>
            <person name="Silverstein K.A.T."/>
            <person name="Beckman K.B."/>
            <person name="Gohl D.M."/>
        </authorList>
    </citation>
    <scope>NUCLEOTIDE SEQUENCE</scope>
    <source>
        <strain evidence="1">Duluth1</strain>
        <tissue evidence="1">Whole animal</tissue>
    </source>
</reference>
<proteinExistence type="predicted"/>
<keyword evidence="2" id="KW-1185">Reference proteome</keyword>
<organism evidence="1 2">
    <name type="scientific">Dreissena polymorpha</name>
    <name type="common">Zebra mussel</name>
    <name type="synonym">Mytilus polymorpha</name>
    <dbReference type="NCBI Taxonomy" id="45954"/>
    <lineage>
        <taxon>Eukaryota</taxon>
        <taxon>Metazoa</taxon>
        <taxon>Spiralia</taxon>
        <taxon>Lophotrochozoa</taxon>
        <taxon>Mollusca</taxon>
        <taxon>Bivalvia</taxon>
        <taxon>Autobranchia</taxon>
        <taxon>Heteroconchia</taxon>
        <taxon>Euheterodonta</taxon>
        <taxon>Imparidentia</taxon>
        <taxon>Neoheterodontei</taxon>
        <taxon>Myida</taxon>
        <taxon>Dreissenoidea</taxon>
        <taxon>Dreissenidae</taxon>
        <taxon>Dreissena</taxon>
    </lineage>
</organism>
<name>A0A9D4GZV2_DREPO</name>
<evidence type="ECO:0000313" key="2">
    <source>
        <dbReference type="Proteomes" id="UP000828390"/>
    </source>
</evidence>
<dbReference type="AlphaFoldDB" id="A0A9D4GZV2"/>
<reference evidence="1" key="2">
    <citation type="submission" date="2020-11" db="EMBL/GenBank/DDBJ databases">
        <authorList>
            <person name="McCartney M.A."/>
            <person name="Auch B."/>
            <person name="Kono T."/>
            <person name="Mallez S."/>
            <person name="Becker A."/>
            <person name="Gohl D.M."/>
            <person name="Silverstein K.A.T."/>
            <person name="Koren S."/>
            <person name="Bechman K.B."/>
            <person name="Herman A."/>
            <person name="Abrahante J.E."/>
            <person name="Garbe J."/>
        </authorList>
    </citation>
    <scope>NUCLEOTIDE SEQUENCE</scope>
    <source>
        <strain evidence="1">Duluth1</strain>
        <tissue evidence="1">Whole animal</tissue>
    </source>
</reference>
<evidence type="ECO:0000313" key="1">
    <source>
        <dbReference type="EMBL" id="KAH3826711.1"/>
    </source>
</evidence>
<gene>
    <name evidence="1" type="ORF">DPMN_128621</name>
</gene>
<dbReference type="EMBL" id="JAIWYP010000005">
    <property type="protein sequence ID" value="KAH3826711.1"/>
    <property type="molecule type" value="Genomic_DNA"/>
</dbReference>
<accession>A0A9D4GZV2</accession>